<dbReference type="EMBL" id="VWXD01000004">
    <property type="protein sequence ID" value="NIF01424.1"/>
    <property type="molecule type" value="Genomic_DNA"/>
</dbReference>
<evidence type="ECO:0000313" key="2">
    <source>
        <dbReference type="Proteomes" id="UP000780690"/>
    </source>
</evidence>
<dbReference type="Proteomes" id="UP000780690">
    <property type="component" value="Unassembled WGS sequence"/>
</dbReference>
<comment type="caution">
    <text evidence="1">The sequence shown here is derived from an EMBL/GenBank/DDBJ whole genome shotgun (WGS) entry which is preliminary data.</text>
</comment>
<protein>
    <submittedName>
        <fullName evidence="1">Uncharacterized protein</fullName>
    </submittedName>
</protein>
<evidence type="ECO:0000313" key="1">
    <source>
        <dbReference type="EMBL" id="NIF01424.1"/>
    </source>
</evidence>
<gene>
    <name evidence="1" type="ORF">F3J38_15340</name>
</gene>
<dbReference type="RefSeq" id="WP_167139735.1">
    <property type="nucleotide sequence ID" value="NZ_VWXD01000004.1"/>
</dbReference>
<proteinExistence type="predicted"/>
<reference evidence="1 2" key="1">
    <citation type="journal article" date="2019" name="bioRxiv">
        <title>Bacteria contribute to plant secondary compound degradation in a generalist herbivore system.</title>
        <authorList>
            <person name="Francoeur C.B."/>
            <person name="Khadempour L."/>
            <person name="Moreira-Soto R.D."/>
            <person name="Gotting K."/>
            <person name="Book A.J."/>
            <person name="Pinto-Tomas A.A."/>
            <person name="Keefover-Ring K."/>
            <person name="Currie C.R."/>
        </authorList>
    </citation>
    <scope>NUCLEOTIDE SEQUENCE [LARGE SCALE GENOMIC DNA]</scope>
    <source>
        <strain evidence="1 2">Acro-805</strain>
    </source>
</reference>
<accession>A0ABX0QZU9</accession>
<keyword evidence="2" id="KW-1185">Reference proteome</keyword>
<sequence>MNGIGRDFPDIHGADALLFGRAFAGPQVGHRFKSQQPHTFGAVGEENYAINGTGRDSPGTHGVDALLFGRAFAGPQVGHRFKSQQPHTSGAVVEGNYAIKGKCRYFPASSDPLSFAKISVTTLLTRASLRFILPD</sequence>
<name>A0ABX0QZU9_9GAMM</name>
<organism evidence="1 2">
    <name type="scientific">Candidatus Pantoea formicae</name>
    <dbReference type="NCBI Taxonomy" id="2608355"/>
    <lineage>
        <taxon>Bacteria</taxon>
        <taxon>Pseudomonadati</taxon>
        <taxon>Pseudomonadota</taxon>
        <taxon>Gammaproteobacteria</taxon>
        <taxon>Enterobacterales</taxon>
        <taxon>Erwiniaceae</taxon>
        <taxon>Pantoea</taxon>
    </lineage>
</organism>